<evidence type="ECO:0000256" key="12">
    <source>
        <dbReference type="ARBA" id="ARBA00060112"/>
    </source>
</evidence>
<dbReference type="PROSITE" id="PS50089">
    <property type="entry name" value="ZF_RING_2"/>
    <property type="match status" value="1"/>
</dbReference>
<name>A0A2P6PDR3_ROSCH</name>
<dbReference type="Gramene" id="PRQ20060">
    <property type="protein sequence ID" value="PRQ20060"/>
    <property type="gene ID" value="RchiOBHm_Chr7g0224041"/>
</dbReference>
<dbReference type="GO" id="GO:0016491">
    <property type="term" value="F:oxidoreductase activity"/>
    <property type="evidence" value="ECO:0007669"/>
    <property type="project" value="UniProtKB-KW"/>
</dbReference>
<evidence type="ECO:0000256" key="9">
    <source>
        <dbReference type="ARBA" id="ARBA00023015"/>
    </source>
</evidence>
<dbReference type="Gene3D" id="2.60.120.650">
    <property type="entry name" value="Cupin"/>
    <property type="match status" value="2"/>
</dbReference>
<dbReference type="Proteomes" id="UP000238479">
    <property type="component" value="Chromosome 7"/>
</dbReference>
<protein>
    <submittedName>
        <fullName evidence="17">Putative transcription factor C2H2 family</fullName>
    </submittedName>
</protein>
<evidence type="ECO:0000256" key="3">
    <source>
        <dbReference type="ARBA" id="ARBA00006801"/>
    </source>
</evidence>
<feature type="compositionally biased region" description="Basic and acidic residues" evidence="14">
    <location>
        <begin position="1491"/>
        <end position="1504"/>
    </location>
</feature>
<feature type="region of interest" description="Disordered" evidence="14">
    <location>
        <begin position="1488"/>
        <end position="1513"/>
    </location>
</feature>
<proteinExistence type="inferred from homology"/>
<evidence type="ECO:0000313" key="18">
    <source>
        <dbReference type="Proteomes" id="UP000238479"/>
    </source>
</evidence>
<reference evidence="17 18" key="1">
    <citation type="journal article" date="2018" name="Nat. Genet.">
        <title>The Rosa genome provides new insights in the design of modern roses.</title>
        <authorList>
            <person name="Bendahmane M."/>
        </authorList>
    </citation>
    <scope>NUCLEOTIDE SEQUENCE [LARGE SCALE GENOMIC DNA]</scope>
    <source>
        <strain evidence="18">cv. Old Blush</strain>
    </source>
</reference>
<keyword evidence="7" id="KW-0560">Oxidoreductase</keyword>
<keyword evidence="10" id="KW-0804">Transcription</keyword>
<dbReference type="FunFam" id="2.60.120.650:FF:000026">
    <property type="entry name" value="Transcription factor jumonji domain-containing protein"/>
    <property type="match status" value="1"/>
</dbReference>
<evidence type="ECO:0000256" key="14">
    <source>
        <dbReference type="SAM" id="MobiDB-lite"/>
    </source>
</evidence>
<evidence type="ECO:0000256" key="8">
    <source>
        <dbReference type="ARBA" id="ARBA00023004"/>
    </source>
</evidence>
<dbReference type="GO" id="GO:0006357">
    <property type="term" value="P:regulation of transcription by RNA polymerase II"/>
    <property type="evidence" value="ECO:0007669"/>
    <property type="project" value="TreeGrafter"/>
</dbReference>
<evidence type="ECO:0000256" key="2">
    <source>
        <dbReference type="ARBA" id="ARBA00004123"/>
    </source>
</evidence>
<dbReference type="GO" id="GO:0031490">
    <property type="term" value="F:chromatin DNA binding"/>
    <property type="evidence" value="ECO:0007669"/>
    <property type="project" value="TreeGrafter"/>
</dbReference>
<dbReference type="Pfam" id="PF10497">
    <property type="entry name" value="zf-4CXXC_R1"/>
    <property type="match status" value="1"/>
</dbReference>
<evidence type="ECO:0000259" key="15">
    <source>
        <dbReference type="PROSITE" id="PS50089"/>
    </source>
</evidence>
<dbReference type="SUPFAM" id="SSF51197">
    <property type="entry name" value="Clavaminate synthase-like"/>
    <property type="match status" value="2"/>
</dbReference>
<dbReference type="GO" id="GO:0032454">
    <property type="term" value="F:histone H3K9 demethylase activity"/>
    <property type="evidence" value="ECO:0007669"/>
    <property type="project" value="InterPro"/>
</dbReference>
<dbReference type="GO" id="GO:0003712">
    <property type="term" value="F:transcription coregulator activity"/>
    <property type="evidence" value="ECO:0007669"/>
    <property type="project" value="TreeGrafter"/>
</dbReference>
<dbReference type="InterPro" id="IPR003347">
    <property type="entry name" value="JmjC_dom"/>
</dbReference>
<dbReference type="PANTHER" id="PTHR12549:SF11">
    <property type="entry name" value="LYSINE-SPECIFIC DEMETHYLASE JMJ25"/>
    <property type="match status" value="1"/>
</dbReference>
<dbReference type="EMBL" id="PDCK01000045">
    <property type="protein sequence ID" value="PRQ20060.1"/>
    <property type="molecule type" value="Genomic_DNA"/>
</dbReference>
<keyword evidence="5 13" id="KW-0863">Zinc-finger</keyword>
<sequence>MKFKATAARLRPGGTKRRNGGGVGILGIQNDDGTNGGGPSVEPKLVPWGRKRRRTGCEGILGYQNEGKARAVKAKKKKKQQQQQQRRAPLREVTICHQCRKTGTGRTVRCTWCSRNKYCIPCIQRWYPNTSEEAIAEACPVCRGNCNCYTCLRLNVPNRCLKNLDPKIDEETKLEHCKYMVHQLLPYLKRIRDEQESEMVVEANRLGLGDVSELKVDKANCGEDERMYCNNCSTSIFDFHRTCPECEYDLCLGCCREIRDGKWNKRAEVSTHIFWRTSEDGSILCPPTHMKGCGKHNLELRCLFPQNHVMELVENAGKIDASYNFLPDRSETCAYKCSCVKPVDDAVCSSSSSSSKLRKAASRVASDDNYLFCPRVGQIQDKDFEHFQWHWKRGEPVIVSNALENGSGLSWEPFVMWRAFKQTNNINHASESIFHAIDCWYWSFIEIHILHFCSGYSKGRSYKTGWPQNLKLTDFPSSTEFHNRLPRHGEEFLCCLPFKEYSHPNKGTLNLAIYLPPISVKPDMGPKTYLAYGFAEELGWGDSVTKLHCNMSDAVNILTHTTEVALTTEELATIDKLKKKLMEQDEREIFGNCHTSAGNGSGPQQESAIEKLKRKYREQNEREIFGNCHTSAGNGSGPQQESAEICEDGGALWDIFRIQDVPQLEKYIHKHVNEFMDVLCNPLQHVTHAIHDQTVYLTVEHKRKLKEEFGIEPWTFVQKLGDAVFIPAGCPHQVRNLKSCIKVALDFVSPENVGECFRLTEEFRTLPTNHRAHEDKLEVKKMIVHAVCEAMKEIPGENVTKCARVRLDELRRCHQCHVNVMGRVVQCTRCRERATGRRTSYCIPCIQRWYPNTSEEAIAKACPLCCGNCNCTACLRLDVPVRCLQNLEPKIDKGTKLEHSKYLVHQLLPYLKMIRDEQVSEMPVEAKRQGLHDLSELKVEKAKSGDGVRMYCNSCSTSIFDFHRTCPGCEYDLCLGCCREIRDGKWKKRAQASTFEWKWSASEDGSILCPPTHMKGCGKHNLELRCLFSQNHVMELVEKAGEIDASYNFLPDRSETCAYKCSCVKPVDDAVSLSSSSCCKLRKAASRVASDSNYLFCPRVGQIQDKDFEHFQWHWKRGEPVIVSSALENGSGLSWEPYVMWQAFRKTNNINHASESTVHAIDCWDWCFIEINIHHFFCGYSKGRSYKTGWPQNLKLNDFPSSTEFHNRLPRHGREFLCCLPFKEYTHPNKGTLNLAINLPPISVKPDMGPKAYIAYGFAQELGRGDSVTKLHCNMSDAVNILTHTAEVALTTEQLVTVEKLKKKHREQDKREIFGNCHSSAGNGSGSQEELADVCEDGGALWDIFRTQDVPQLEKYIHKHVNEFKHVFCNPLQHVTHAIHDQTVYLTVEHKRKLKEEFGIEPWTFVQKLGDAVFIPAGCPHQVRNLKSCIKVALDFVSPENVGECFRLTEEFRTLPTYHRAHEDKLEVKKMIVHAVCEAVKEISGENVMTEDGKSRGGARELRQGVRRKSYKM</sequence>
<dbReference type="PROSITE" id="PS51184">
    <property type="entry name" value="JMJC"/>
    <property type="match status" value="2"/>
</dbReference>
<feature type="domain" description="JmjC" evidence="16">
    <location>
        <begin position="504"/>
        <end position="764"/>
    </location>
</feature>
<evidence type="ECO:0000313" key="17">
    <source>
        <dbReference type="EMBL" id="PRQ20060.1"/>
    </source>
</evidence>
<dbReference type="GO" id="GO:0008270">
    <property type="term" value="F:zinc ion binding"/>
    <property type="evidence" value="ECO:0007669"/>
    <property type="project" value="UniProtKB-KW"/>
</dbReference>
<evidence type="ECO:0000259" key="16">
    <source>
        <dbReference type="PROSITE" id="PS51184"/>
    </source>
</evidence>
<evidence type="ECO:0000256" key="11">
    <source>
        <dbReference type="ARBA" id="ARBA00023242"/>
    </source>
</evidence>
<dbReference type="Pfam" id="PF02373">
    <property type="entry name" value="JmjC"/>
    <property type="match status" value="2"/>
</dbReference>
<gene>
    <name evidence="17" type="ORF">RchiOBHm_Chr7g0224041</name>
</gene>
<evidence type="ECO:0000256" key="4">
    <source>
        <dbReference type="ARBA" id="ARBA00022723"/>
    </source>
</evidence>
<evidence type="ECO:0000256" key="5">
    <source>
        <dbReference type="ARBA" id="ARBA00022771"/>
    </source>
</evidence>
<evidence type="ECO:0000256" key="10">
    <source>
        <dbReference type="ARBA" id="ARBA00023163"/>
    </source>
</evidence>
<keyword evidence="11" id="KW-0539">Nucleus</keyword>
<evidence type="ECO:0000256" key="7">
    <source>
        <dbReference type="ARBA" id="ARBA00023002"/>
    </source>
</evidence>
<feature type="domain" description="RING-type" evidence="15">
    <location>
        <begin position="96"/>
        <end position="143"/>
    </location>
</feature>
<dbReference type="InterPro" id="IPR018866">
    <property type="entry name" value="Znf-4CXXC_R1"/>
</dbReference>
<dbReference type="OrthoDB" id="1667110at2759"/>
<dbReference type="InterPro" id="IPR045109">
    <property type="entry name" value="LSDs-like"/>
</dbReference>
<comment type="subcellular location">
    <subcellularLocation>
        <location evidence="2">Nucleus</location>
    </subcellularLocation>
</comment>
<accession>A0A2P6PDR3</accession>
<feature type="domain" description="JmjC" evidence="16">
    <location>
        <begin position="1228"/>
        <end position="1453"/>
    </location>
</feature>
<keyword evidence="6" id="KW-0862">Zinc</keyword>
<comment type="cofactor">
    <cofactor evidence="1">
        <name>Fe(2+)</name>
        <dbReference type="ChEBI" id="CHEBI:29033"/>
    </cofactor>
</comment>
<keyword evidence="18" id="KW-1185">Reference proteome</keyword>
<keyword evidence="8" id="KW-0408">Iron</keyword>
<comment type="similarity">
    <text evidence="3">Belongs to the JARID1 histone demethylase family.</text>
</comment>
<comment type="function">
    <text evidence="12">May function as histone H3 lysine demethylase and be involved in regulation of gene expression.</text>
</comment>
<organism evidence="17 18">
    <name type="scientific">Rosa chinensis</name>
    <name type="common">China rose</name>
    <dbReference type="NCBI Taxonomy" id="74649"/>
    <lineage>
        <taxon>Eukaryota</taxon>
        <taxon>Viridiplantae</taxon>
        <taxon>Streptophyta</taxon>
        <taxon>Embryophyta</taxon>
        <taxon>Tracheophyta</taxon>
        <taxon>Spermatophyta</taxon>
        <taxon>Magnoliopsida</taxon>
        <taxon>eudicotyledons</taxon>
        <taxon>Gunneridae</taxon>
        <taxon>Pentapetalae</taxon>
        <taxon>rosids</taxon>
        <taxon>fabids</taxon>
        <taxon>Rosales</taxon>
        <taxon>Rosaceae</taxon>
        <taxon>Rosoideae</taxon>
        <taxon>Rosoideae incertae sedis</taxon>
        <taxon>Rosa</taxon>
    </lineage>
</organism>
<dbReference type="GO" id="GO:0000118">
    <property type="term" value="C:histone deacetylase complex"/>
    <property type="evidence" value="ECO:0007669"/>
    <property type="project" value="TreeGrafter"/>
</dbReference>
<dbReference type="GO" id="GO:0000785">
    <property type="term" value="C:chromatin"/>
    <property type="evidence" value="ECO:0007669"/>
    <property type="project" value="TreeGrafter"/>
</dbReference>
<keyword evidence="9" id="KW-0805">Transcription regulation</keyword>
<evidence type="ECO:0000256" key="1">
    <source>
        <dbReference type="ARBA" id="ARBA00001954"/>
    </source>
</evidence>
<dbReference type="InterPro" id="IPR001841">
    <property type="entry name" value="Znf_RING"/>
</dbReference>
<evidence type="ECO:0000256" key="6">
    <source>
        <dbReference type="ARBA" id="ARBA00022833"/>
    </source>
</evidence>
<keyword evidence="4" id="KW-0479">Metal-binding</keyword>
<dbReference type="PANTHER" id="PTHR12549">
    <property type="entry name" value="JMJC DOMAIN-CONTAINING HISTONE DEMETHYLATION PROTEIN"/>
    <property type="match status" value="1"/>
</dbReference>
<feature type="region of interest" description="Disordered" evidence="14">
    <location>
        <begin position="1"/>
        <end position="46"/>
    </location>
</feature>
<comment type="caution">
    <text evidence="17">The sequence shown here is derived from an EMBL/GenBank/DDBJ whole genome shotgun (WGS) entry which is preliminary data.</text>
</comment>
<dbReference type="SMART" id="SM00558">
    <property type="entry name" value="JmjC"/>
    <property type="match status" value="2"/>
</dbReference>
<evidence type="ECO:0000256" key="13">
    <source>
        <dbReference type="PROSITE-ProRule" id="PRU00175"/>
    </source>
</evidence>